<dbReference type="OrthoDB" id="4562627at2"/>
<dbReference type="Proteomes" id="UP000253303">
    <property type="component" value="Unassembled WGS sequence"/>
</dbReference>
<sequence length="170" mass="19756">MIHVLTELFAQTRRSVTHLEMRDTYGMSRGFRAWRDGAPLEEIAEFDFWRPWNQMVRGHVERGVEFRRARVFSEPASDFIRYEHLVTPFTNLTAGEHVRWLPRPQARDIAVPGCDFWQFDDGLVCWVFQSGDGDPAGYETSDDPAETELCSTAFQAVWKRATDHAEFRLA</sequence>
<dbReference type="InterPro" id="IPR049244">
    <property type="entry name" value="DUF6879"/>
</dbReference>
<dbReference type="Pfam" id="PF21806">
    <property type="entry name" value="DUF6879"/>
    <property type="match status" value="1"/>
</dbReference>
<evidence type="ECO:0000313" key="3">
    <source>
        <dbReference type="Proteomes" id="UP000253303"/>
    </source>
</evidence>
<evidence type="ECO:0000313" key="2">
    <source>
        <dbReference type="EMBL" id="RBQ20820.1"/>
    </source>
</evidence>
<protein>
    <recommendedName>
        <fullName evidence="1">DUF6879 domain-containing protein</fullName>
    </recommendedName>
</protein>
<organism evidence="2 3">
    <name type="scientific">Spongiactinospora rosea</name>
    <dbReference type="NCBI Taxonomy" id="2248750"/>
    <lineage>
        <taxon>Bacteria</taxon>
        <taxon>Bacillati</taxon>
        <taxon>Actinomycetota</taxon>
        <taxon>Actinomycetes</taxon>
        <taxon>Streptosporangiales</taxon>
        <taxon>Streptosporangiaceae</taxon>
        <taxon>Spongiactinospora</taxon>
    </lineage>
</organism>
<evidence type="ECO:0000259" key="1">
    <source>
        <dbReference type="Pfam" id="PF21806"/>
    </source>
</evidence>
<proteinExistence type="predicted"/>
<keyword evidence="3" id="KW-1185">Reference proteome</keyword>
<dbReference type="EMBL" id="QMEY01000002">
    <property type="protein sequence ID" value="RBQ20820.1"/>
    <property type="molecule type" value="Genomic_DNA"/>
</dbReference>
<reference evidence="2 3" key="1">
    <citation type="submission" date="2018-06" db="EMBL/GenBank/DDBJ databases">
        <title>Sphaerisporangium craniellae sp. nov., isolated from a marine sponge in the South China Sea.</title>
        <authorList>
            <person name="Li L."/>
        </authorList>
    </citation>
    <scope>NUCLEOTIDE SEQUENCE [LARGE SCALE GENOMIC DNA]</scope>
    <source>
        <strain evidence="2 3">LHW63015</strain>
    </source>
</reference>
<comment type="caution">
    <text evidence="2">The sequence shown here is derived from an EMBL/GenBank/DDBJ whole genome shotgun (WGS) entry which is preliminary data.</text>
</comment>
<dbReference type="AlphaFoldDB" id="A0A366M500"/>
<dbReference type="RefSeq" id="WP_113979777.1">
    <property type="nucleotide sequence ID" value="NZ_QMEY01000002.1"/>
</dbReference>
<accession>A0A366M500</accession>
<name>A0A366M500_9ACTN</name>
<gene>
    <name evidence="2" type="ORF">DP939_07015</name>
</gene>
<feature type="domain" description="DUF6879" evidence="1">
    <location>
        <begin position="6"/>
        <end position="168"/>
    </location>
</feature>